<proteinExistence type="predicted"/>
<dbReference type="CDD" id="cd03034">
    <property type="entry name" value="ArsC_ArsC"/>
    <property type="match status" value="1"/>
</dbReference>
<dbReference type="NCBIfam" id="TIGR00014">
    <property type="entry name" value="arsC"/>
    <property type="match status" value="1"/>
</dbReference>
<dbReference type="PANTHER" id="PTHR30041:SF4">
    <property type="entry name" value="ARSENATE REDUCTASE"/>
    <property type="match status" value="1"/>
</dbReference>
<dbReference type="InterPro" id="IPR006659">
    <property type="entry name" value="Arsenate_reductase"/>
</dbReference>
<organism evidence="2">
    <name type="scientific">uncultured organism</name>
    <dbReference type="NCBI Taxonomy" id="155900"/>
    <lineage>
        <taxon>unclassified sequences</taxon>
        <taxon>environmental samples</taxon>
    </lineage>
</organism>
<protein>
    <recommendedName>
        <fullName evidence="3">Arsenate reductase</fullName>
    </recommendedName>
</protein>
<dbReference type="PANTHER" id="PTHR30041">
    <property type="entry name" value="ARSENATE REDUCTASE"/>
    <property type="match status" value="1"/>
</dbReference>
<dbReference type="PROSITE" id="PS51353">
    <property type="entry name" value="ARSC"/>
    <property type="match status" value="1"/>
</dbReference>
<dbReference type="Gene3D" id="3.40.30.10">
    <property type="entry name" value="Glutaredoxin"/>
    <property type="match status" value="1"/>
</dbReference>
<dbReference type="InterPro" id="IPR036249">
    <property type="entry name" value="Thioredoxin-like_sf"/>
</dbReference>
<dbReference type="InterPro" id="IPR006660">
    <property type="entry name" value="Arsenate_reductase-like"/>
</dbReference>
<gene>
    <name evidence="2" type="primary">yfgD</name>
    <name evidence="2" type="ORF">KBTEX_00791</name>
</gene>
<sequence>MSTSPVRIYHNPRCSKSRETLALLRERGVEPEVVEYLKTPPSPAELGTLLDQLGLEPRALMRKREREYRELGLDDGQLDRDALIRAMNEHPRLIERPIVVANGRAALGRPPENALSVLD</sequence>
<evidence type="ECO:0000256" key="1">
    <source>
        <dbReference type="ARBA" id="ARBA00023002"/>
    </source>
</evidence>
<evidence type="ECO:0008006" key="3">
    <source>
        <dbReference type="Google" id="ProtNLM"/>
    </source>
</evidence>
<reference evidence="2" key="1">
    <citation type="submission" date="2019-06" db="EMBL/GenBank/DDBJ databases">
        <authorList>
            <person name="Murdoch R.W."/>
            <person name="Fathepure B."/>
        </authorList>
    </citation>
    <scope>NUCLEOTIDE SEQUENCE</scope>
</reference>
<dbReference type="GO" id="GO:0008794">
    <property type="term" value="F:arsenate reductase (glutaredoxin) activity"/>
    <property type="evidence" value="ECO:0007669"/>
    <property type="project" value="InterPro"/>
</dbReference>
<evidence type="ECO:0000313" key="2">
    <source>
        <dbReference type="EMBL" id="QEA04483.1"/>
    </source>
</evidence>
<name>A0A5B8R930_9ZZZZ</name>
<dbReference type="EMBL" id="MN079084">
    <property type="protein sequence ID" value="QEA04483.1"/>
    <property type="molecule type" value="Genomic_DNA"/>
</dbReference>
<dbReference type="Pfam" id="PF03960">
    <property type="entry name" value="ArsC"/>
    <property type="match status" value="1"/>
</dbReference>
<dbReference type="SUPFAM" id="SSF52833">
    <property type="entry name" value="Thioredoxin-like"/>
    <property type="match status" value="1"/>
</dbReference>
<accession>A0A5B8R930</accession>
<dbReference type="AlphaFoldDB" id="A0A5B8R930"/>
<keyword evidence="1" id="KW-0560">Oxidoreductase</keyword>